<dbReference type="OrthoDB" id="7936313at2759"/>
<dbReference type="Proteomes" id="UP000410492">
    <property type="component" value="Unassembled WGS sequence"/>
</dbReference>
<protein>
    <submittedName>
        <fullName evidence="1">Uncharacterized protein</fullName>
    </submittedName>
</protein>
<accession>A0A653BI86</accession>
<evidence type="ECO:0000313" key="1">
    <source>
        <dbReference type="EMBL" id="VEN34675.1"/>
    </source>
</evidence>
<feature type="non-terminal residue" evidence="1">
    <location>
        <position position="1"/>
    </location>
</feature>
<dbReference type="EMBL" id="CAACVG010000909">
    <property type="protein sequence ID" value="VEN34675.1"/>
    <property type="molecule type" value="Genomic_DNA"/>
</dbReference>
<dbReference type="AlphaFoldDB" id="A0A653BI86"/>
<name>A0A653BI86_CALMS</name>
<proteinExistence type="predicted"/>
<gene>
    <name evidence="1" type="ORF">CALMAC_LOCUS799</name>
</gene>
<organism evidence="1 2">
    <name type="scientific">Callosobruchus maculatus</name>
    <name type="common">Southern cowpea weevil</name>
    <name type="synonym">Pulse bruchid</name>
    <dbReference type="NCBI Taxonomy" id="64391"/>
    <lineage>
        <taxon>Eukaryota</taxon>
        <taxon>Metazoa</taxon>
        <taxon>Ecdysozoa</taxon>
        <taxon>Arthropoda</taxon>
        <taxon>Hexapoda</taxon>
        <taxon>Insecta</taxon>
        <taxon>Pterygota</taxon>
        <taxon>Neoptera</taxon>
        <taxon>Endopterygota</taxon>
        <taxon>Coleoptera</taxon>
        <taxon>Polyphaga</taxon>
        <taxon>Cucujiformia</taxon>
        <taxon>Chrysomeloidea</taxon>
        <taxon>Chrysomelidae</taxon>
        <taxon>Bruchinae</taxon>
        <taxon>Bruchini</taxon>
        <taxon>Callosobruchus</taxon>
    </lineage>
</organism>
<feature type="non-terminal residue" evidence="1">
    <location>
        <position position="272"/>
    </location>
</feature>
<reference evidence="1 2" key="1">
    <citation type="submission" date="2019-01" db="EMBL/GenBank/DDBJ databases">
        <authorList>
            <person name="Sayadi A."/>
        </authorList>
    </citation>
    <scope>NUCLEOTIDE SEQUENCE [LARGE SCALE GENOMIC DNA]</scope>
</reference>
<evidence type="ECO:0000313" key="2">
    <source>
        <dbReference type="Proteomes" id="UP000410492"/>
    </source>
</evidence>
<keyword evidence="2" id="KW-1185">Reference proteome</keyword>
<sequence length="272" mass="31455">ADDIEISPVKRIPLDTGKTKDKPILFALNGYVYIVQSLDVFKIDNINLVLNRVGSFSRIGINEYVSFVRVAQAEENTIIFVRTQIGNTYVYSFTDTSISFLHALYLPYFKDCKFFIQDTDLYLAVINNQGDNLSDIIIFKWLGTHLDEMSRKNIRSAIEIHTFPTTKGTEVLIVLHKSTKMVTHIEVYEFYNNDLKKLQYIPINKNCTHLKIFDRDSQHYLVIYDTSGNNSVYFWEVSHLKTTFNFTTAGDNTYSEILKINNQITMISPQQV</sequence>